<organism evidence="3 4">
    <name type="scientific">Catellatospora methionotrophica</name>
    <dbReference type="NCBI Taxonomy" id="121620"/>
    <lineage>
        <taxon>Bacteria</taxon>
        <taxon>Bacillati</taxon>
        <taxon>Actinomycetota</taxon>
        <taxon>Actinomycetes</taxon>
        <taxon>Micromonosporales</taxon>
        <taxon>Micromonosporaceae</taxon>
        <taxon>Catellatospora</taxon>
    </lineage>
</organism>
<dbReference type="AlphaFoldDB" id="A0A8J3PIQ7"/>
<dbReference type="SUPFAM" id="SSF52980">
    <property type="entry name" value="Restriction endonuclease-like"/>
    <property type="match status" value="1"/>
</dbReference>
<evidence type="ECO:0000313" key="3">
    <source>
        <dbReference type="EMBL" id="GIG18662.1"/>
    </source>
</evidence>
<dbReference type="EMBL" id="BONJ01000043">
    <property type="protein sequence ID" value="GIG18662.1"/>
    <property type="molecule type" value="Genomic_DNA"/>
</dbReference>
<dbReference type="PANTHER" id="PTHR38590:SF1">
    <property type="entry name" value="BLL0828 PROTEIN"/>
    <property type="match status" value="1"/>
</dbReference>
<protein>
    <recommendedName>
        <fullName evidence="2">DUF559 domain-containing protein</fullName>
    </recommendedName>
</protein>
<feature type="region of interest" description="Disordered" evidence="1">
    <location>
        <begin position="127"/>
        <end position="152"/>
    </location>
</feature>
<evidence type="ECO:0000313" key="4">
    <source>
        <dbReference type="Proteomes" id="UP000660339"/>
    </source>
</evidence>
<sequence>MTPHWTQSSAGRVTRLRGASTEMIELAMSPLPEDAPAVLTFRPPVSAAAAEVVACALDELETAALRLFPAWLPTAEHLEGPGGAGVPAVRALAAEVAATTRHFGPFLADLAEQALRALPDRRRVATTVTPTSSVGPDGWAEDDQAGPVPRRRPIAGRFAPEVRATGLARVLGESYRRPYVALLVEVPGVLAVPQQRALAAAGDWLAAHGGFAVWLTGGELPAAGPVTVHPVRLPEHVAALAATVTEGPGAGPGPAPATLTFPPVEGRPRADSAAETALEAALVEAAWAVGRSWNRRYPARPHYVIDLVWPDERCAVEIDGDEHRGPHKFAHDRRRDVLLQLDGFAVLRFTNDQVLHERGQVLAHLEQYLRSRRTDAHKENR</sequence>
<name>A0A8J3PIQ7_9ACTN</name>
<evidence type="ECO:0000256" key="1">
    <source>
        <dbReference type="SAM" id="MobiDB-lite"/>
    </source>
</evidence>
<feature type="domain" description="DUF559" evidence="2">
    <location>
        <begin position="287"/>
        <end position="369"/>
    </location>
</feature>
<dbReference type="InterPro" id="IPR011335">
    <property type="entry name" value="Restrct_endonuc-II-like"/>
</dbReference>
<dbReference type="InterPro" id="IPR007569">
    <property type="entry name" value="DUF559"/>
</dbReference>
<gene>
    <name evidence="3" type="ORF">Cme02nite_69940</name>
</gene>
<dbReference type="Gene3D" id="3.40.960.10">
    <property type="entry name" value="VSR Endonuclease"/>
    <property type="match status" value="1"/>
</dbReference>
<evidence type="ECO:0000259" key="2">
    <source>
        <dbReference type="Pfam" id="PF04480"/>
    </source>
</evidence>
<dbReference type="PANTHER" id="PTHR38590">
    <property type="entry name" value="BLL0828 PROTEIN"/>
    <property type="match status" value="1"/>
</dbReference>
<dbReference type="InterPro" id="IPR047216">
    <property type="entry name" value="Endonuclease_DUF559_bact"/>
</dbReference>
<proteinExistence type="predicted"/>
<dbReference type="Pfam" id="PF04480">
    <property type="entry name" value="DUF559"/>
    <property type="match status" value="1"/>
</dbReference>
<dbReference type="Proteomes" id="UP000660339">
    <property type="component" value="Unassembled WGS sequence"/>
</dbReference>
<keyword evidence="4" id="KW-1185">Reference proteome</keyword>
<accession>A0A8J3PIQ7</accession>
<reference evidence="3" key="1">
    <citation type="submission" date="2021-01" db="EMBL/GenBank/DDBJ databases">
        <title>Whole genome shotgun sequence of Catellatospora methionotrophica NBRC 14553.</title>
        <authorList>
            <person name="Komaki H."/>
            <person name="Tamura T."/>
        </authorList>
    </citation>
    <scope>NUCLEOTIDE SEQUENCE</scope>
    <source>
        <strain evidence="3">NBRC 14553</strain>
    </source>
</reference>
<comment type="caution">
    <text evidence="3">The sequence shown here is derived from an EMBL/GenBank/DDBJ whole genome shotgun (WGS) entry which is preliminary data.</text>
</comment>